<organism evidence="2">
    <name type="scientific">metagenome</name>
    <dbReference type="NCBI Taxonomy" id="256318"/>
    <lineage>
        <taxon>unclassified sequences</taxon>
        <taxon>metagenomes</taxon>
    </lineage>
</organism>
<feature type="domain" description="CRISPR system ring nuclease SSO2081-like" evidence="1">
    <location>
        <begin position="12"/>
        <end position="219"/>
    </location>
</feature>
<accession>A0A380TBK3</accession>
<protein>
    <recommendedName>
        <fullName evidence="1">CRISPR system ring nuclease SSO2081-like domain-containing protein</fullName>
    </recommendedName>
</protein>
<dbReference type="EMBL" id="UIDG01000057">
    <property type="protein sequence ID" value="SUS04827.1"/>
    <property type="molecule type" value="Genomic_DNA"/>
</dbReference>
<dbReference type="Pfam" id="PF09623">
    <property type="entry name" value="Cas_NE0113"/>
    <property type="match status" value="1"/>
</dbReference>
<name>A0A380TBK3_9ZZZZ</name>
<evidence type="ECO:0000259" key="1">
    <source>
        <dbReference type="Pfam" id="PF09623"/>
    </source>
</evidence>
<gene>
    <name evidence="2" type="ORF">DF3PB_150020</name>
</gene>
<proteinExistence type="predicted"/>
<dbReference type="NCBIfam" id="TIGR02584">
    <property type="entry name" value="cas_NE0113"/>
    <property type="match status" value="1"/>
</dbReference>
<reference evidence="2" key="1">
    <citation type="submission" date="2018-07" db="EMBL/GenBank/DDBJ databases">
        <authorList>
            <person name="Quirk P.G."/>
            <person name="Krulwich T.A."/>
        </authorList>
    </citation>
    <scope>NUCLEOTIDE SEQUENCE</scope>
</reference>
<dbReference type="AlphaFoldDB" id="A0A380TBK3"/>
<dbReference type="InterPro" id="IPR013413">
    <property type="entry name" value="CRISPR-assoc_prot_NE0113"/>
</dbReference>
<sequence>MTNALVTVLGLSPAVITETLCALAHRESDGRWDPFFADEVHILTTARGIEQIRTRLEGASGGLQQVCRELGRDDRPPRLIVEPIRGADGRVLDDIRGEADNSALGDATVRLIGRLTERDDVRLHASMAGGRKTMSFFMGYVMSLFGRPEDELSHVLLHDERYEFCRDFWCPTQASRPLAYVDRESGETVELDARDARVDLTPIPFVPLRYLLRADDLARLREGTYAGLVQRIRDIVGVPLTVTLVDARRLLAVSGRAPIELTPQSYAMYRLLAMAARDERPGAGPDGNGPAHRGWLTVHDLRLPDDPMVEAFVRVYERLRDPGGKVPPPFAAKLQPTDKDPWPAVKVFSQIRANLERELESKVADRLLLERLRFGKSEGTGGQPNRFGLRLPPEQIEIVES</sequence>
<evidence type="ECO:0000313" key="2">
    <source>
        <dbReference type="EMBL" id="SUS04827.1"/>
    </source>
</evidence>
<dbReference type="InterPro" id="IPR019092">
    <property type="entry name" value="SSO2081-like_dom"/>
</dbReference>